<evidence type="ECO:0000256" key="1">
    <source>
        <dbReference type="SAM" id="Phobius"/>
    </source>
</evidence>
<reference evidence="2" key="5">
    <citation type="journal article" date="2021" name="G3 (Bethesda)">
        <title>Aegilops tauschii genome assembly Aet v5.0 features greater sequence contiguity and improved annotation.</title>
        <authorList>
            <person name="Wang L."/>
            <person name="Zhu T."/>
            <person name="Rodriguez J.C."/>
            <person name="Deal K.R."/>
            <person name="Dubcovsky J."/>
            <person name="McGuire P.E."/>
            <person name="Lux T."/>
            <person name="Spannagl M."/>
            <person name="Mayer K.F.X."/>
            <person name="Baldrich P."/>
            <person name="Meyers B.C."/>
            <person name="Huo N."/>
            <person name="Gu Y.Q."/>
            <person name="Zhou H."/>
            <person name="Devos K.M."/>
            <person name="Bennetzen J.L."/>
            <person name="Unver T."/>
            <person name="Budak H."/>
            <person name="Gulick P.J."/>
            <person name="Galiba G."/>
            <person name="Kalapos B."/>
            <person name="Nelson D.R."/>
            <person name="Li P."/>
            <person name="You F.M."/>
            <person name="Luo M.C."/>
            <person name="Dvorak J."/>
        </authorList>
    </citation>
    <scope>NUCLEOTIDE SEQUENCE [LARGE SCALE GENOMIC DNA]</scope>
    <source>
        <strain evidence="2">cv. AL8/78</strain>
    </source>
</reference>
<keyword evidence="1" id="KW-1133">Transmembrane helix</keyword>
<protein>
    <submittedName>
        <fullName evidence="2">Uncharacterized protein</fullName>
    </submittedName>
</protein>
<proteinExistence type="predicted"/>
<keyword evidence="1" id="KW-0812">Transmembrane</keyword>
<reference evidence="3" key="1">
    <citation type="journal article" date="2014" name="Science">
        <title>Ancient hybridizations among the ancestral genomes of bread wheat.</title>
        <authorList>
            <consortium name="International Wheat Genome Sequencing Consortium,"/>
            <person name="Marcussen T."/>
            <person name="Sandve S.R."/>
            <person name="Heier L."/>
            <person name="Spannagl M."/>
            <person name="Pfeifer M."/>
            <person name="Jakobsen K.S."/>
            <person name="Wulff B.B."/>
            <person name="Steuernagel B."/>
            <person name="Mayer K.F."/>
            <person name="Olsen O.A."/>
        </authorList>
    </citation>
    <scope>NUCLEOTIDE SEQUENCE [LARGE SCALE GENOMIC DNA]</scope>
    <source>
        <strain evidence="3">cv. AL8/78</strain>
    </source>
</reference>
<reference evidence="2" key="4">
    <citation type="submission" date="2019-03" db="UniProtKB">
        <authorList>
            <consortium name="EnsemblPlants"/>
        </authorList>
    </citation>
    <scope>IDENTIFICATION</scope>
</reference>
<feature type="transmembrane region" description="Helical" evidence="1">
    <location>
        <begin position="20"/>
        <end position="43"/>
    </location>
</feature>
<reference evidence="2" key="3">
    <citation type="journal article" date="2017" name="Nature">
        <title>Genome sequence of the progenitor of the wheat D genome Aegilops tauschii.</title>
        <authorList>
            <person name="Luo M.C."/>
            <person name="Gu Y.Q."/>
            <person name="Puiu D."/>
            <person name="Wang H."/>
            <person name="Twardziok S.O."/>
            <person name="Deal K.R."/>
            <person name="Huo N."/>
            <person name="Zhu T."/>
            <person name="Wang L."/>
            <person name="Wang Y."/>
            <person name="McGuire P.E."/>
            <person name="Liu S."/>
            <person name="Long H."/>
            <person name="Ramasamy R.K."/>
            <person name="Rodriguez J.C."/>
            <person name="Van S.L."/>
            <person name="Yuan L."/>
            <person name="Wang Z."/>
            <person name="Xia Z."/>
            <person name="Xiao L."/>
            <person name="Anderson O.D."/>
            <person name="Ouyang S."/>
            <person name="Liang Y."/>
            <person name="Zimin A.V."/>
            <person name="Pertea G."/>
            <person name="Qi P."/>
            <person name="Bennetzen J.L."/>
            <person name="Dai X."/>
            <person name="Dawson M.W."/>
            <person name="Muller H.G."/>
            <person name="Kugler K."/>
            <person name="Rivarola-Duarte L."/>
            <person name="Spannagl M."/>
            <person name="Mayer K.F.X."/>
            <person name="Lu F.H."/>
            <person name="Bevan M.W."/>
            <person name="Leroy P."/>
            <person name="Li P."/>
            <person name="You F.M."/>
            <person name="Sun Q."/>
            <person name="Liu Z."/>
            <person name="Lyons E."/>
            <person name="Wicker T."/>
            <person name="Salzberg S.L."/>
            <person name="Devos K.M."/>
            <person name="Dvorak J."/>
        </authorList>
    </citation>
    <scope>NUCLEOTIDE SEQUENCE [LARGE SCALE GENOMIC DNA]</scope>
    <source>
        <strain evidence="2">cv. AL8/78</strain>
    </source>
</reference>
<evidence type="ECO:0000313" key="2">
    <source>
        <dbReference type="EnsemblPlants" id="AET6Gv20780900.7"/>
    </source>
</evidence>
<name>A0A453PMJ8_AEGTS</name>
<dbReference type="EnsemblPlants" id="AET6Gv20780900.7">
    <property type="protein sequence ID" value="AET6Gv20780900.7"/>
    <property type="gene ID" value="AET6Gv20780900"/>
</dbReference>
<dbReference type="AlphaFoldDB" id="A0A453PMJ8"/>
<reference evidence="3" key="2">
    <citation type="journal article" date="2017" name="Nat. Plants">
        <title>The Aegilops tauschii genome reveals multiple impacts of transposons.</title>
        <authorList>
            <person name="Zhao G."/>
            <person name="Zou C."/>
            <person name="Li K."/>
            <person name="Wang K."/>
            <person name="Li T."/>
            <person name="Gao L."/>
            <person name="Zhang X."/>
            <person name="Wang H."/>
            <person name="Yang Z."/>
            <person name="Liu X."/>
            <person name="Jiang W."/>
            <person name="Mao L."/>
            <person name="Kong X."/>
            <person name="Jiao Y."/>
            <person name="Jia J."/>
        </authorList>
    </citation>
    <scope>NUCLEOTIDE SEQUENCE [LARGE SCALE GENOMIC DNA]</scope>
    <source>
        <strain evidence="3">cv. AL8/78</strain>
    </source>
</reference>
<organism evidence="2 3">
    <name type="scientific">Aegilops tauschii subsp. strangulata</name>
    <name type="common">Goatgrass</name>
    <dbReference type="NCBI Taxonomy" id="200361"/>
    <lineage>
        <taxon>Eukaryota</taxon>
        <taxon>Viridiplantae</taxon>
        <taxon>Streptophyta</taxon>
        <taxon>Embryophyta</taxon>
        <taxon>Tracheophyta</taxon>
        <taxon>Spermatophyta</taxon>
        <taxon>Magnoliopsida</taxon>
        <taxon>Liliopsida</taxon>
        <taxon>Poales</taxon>
        <taxon>Poaceae</taxon>
        <taxon>BOP clade</taxon>
        <taxon>Pooideae</taxon>
        <taxon>Triticodae</taxon>
        <taxon>Triticeae</taxon>
        <taxon>Triticinae</taxon>
        <taxon>Aegilops</taxon>
    </lineage>
</organism>
<dbReference type="Gramene" id="AET6Gv20780900.7">
    <property type="protein sequence ID" value="AET6Gv20780900.7"/>
    <property type="gene ID" value="AET6Gv20780900"/>
</dbReference>
<dbReference type="Proteomes" id="UP000015105">
    <property type="component" value="Chromosome 6D"/>
</dbReference>
<sequence>SLFVSCHTRMAGGRTHAKCWVGIMIDLHLLCLGILIVIGLCSIKSVDIWTS</sequence>
<accession>A0A453PMJ8</accession>
<keyword evidence="3" id="KW-1185">Reference proteome</keyword>
<keyword evidence="1" id="KW-0472">Membrane</keyword>
<evidence type="ECO:0000313" key="3">
    <source>
        <dbReference type="Proteomes" id="UP000015105"/>
    </source>
</evidence>